<protein>
    <submittedName>
        <fullName evidence="1">Uncharacterized protein</fullName>
    </submittedName>
</protein>
<accession>A0AAN7ZDG8</accession>
<dbReference type="EMBL" id="JAWHQM010000048">
    <property type="protein sequence ID" value="KAK5635108.1"/>
    <property type="molecule type" value="Genomic_DNA"/>
</dbReference>
<proteinExistence type="predicted"/>
<keyword evidence="2" id="KW-1185">Reference proteome</keyword>
<gene>
    <name evidence="1" type="ORF">RRF57_010820</name>
</gene>
<evidence type="ECO:0000313" key="2">
    <source>
        <dbReference type="Proteomes" id="UP001305414"/>
    </source>
</evidence>
<organism evidence="1 2">
    <name type="scientific">Xylaria bambusicola</name>
    <dbReference type="NCBI Taxonomy" id="326684"/>
    <lineage>
        <taxon>Eukaryota</taxon>
        <taxon>Fungi</taxon>
        <taxon>Dikarya</taxon>
        <taxon>Ascomycota</taxon>
        <taxon>Pezizomycotina</taxon>
        <taxon>Sordariomycetes</taxon>
        <taxon>Xylariomycetidae</taxon>
        <taxon>Xylariales</taxon>
        <taxon>Xylariaceae</taxon>
        <taxon>Xylaria</taxon>
    </lineage>
</organism>
<dbReference type="AlphaFoldDB" id="A0AAN7ZDG8"/>
<sequence>MAGIDTRVAVVHALKALSEAKGSAIQKLCPKGRGEKRRECKEVGLADIDGRTLHSVVFLQV</sequence>
<evidence type="ECO:0000313" key="1">
    <source>
        <dbReference type="EMBL" id="KAK5635108.1"/>
    </source>
</evidence>
<name>A0AAN7ZDG8_9PEZI</name>
<reference evidence="1 2" key="1">
    <citation type="submission" date="2023-10" db="EMBL/GenBank/DDBJ databases">
        <title>Draft genome sequence of Xylaria bambusicola isolate GMP-LS, the root and basal stem rot pathogen of sugarcane in Indonesia.</title>
        <authorList>
            <person name="Selvaraj P."/>
            <person name="Muralishankar V."/>
            <person name="Muruganantham S."/>
            <person name="Sp S."/>
            <person name="Haryani S."/>
            <person name="Lau K.J.X."/>
            <person name="Naqvi N.I."/>
        </authorList>
    </citation>
    <scope>NUCLEOTIDE SEQUENCE [LARGE SCALE GENOMIC DNA]</scope>
    <source>
        <strain evidence="1">GMP-LS</strain>
    </source>
</reference>
<comment type="caution">
    <text evidence="1">The sequence shown here is derived from an EMBL/GenBank/DDBJ whole genome shotgun (WGS) entry which is preliminary data.</text>
</comment>
<dbReference type="Proteomes" id="UP001305414">
    <property type="component" value="Unassembled WGS sequence"/>
</dbReference>